<proteinExistence type="predicted"/>
<reference evidence="1" key="1">
    <citation type="submission" date="2021-05" db="EMBL/GenBank/DDBJ databases">
        <authorList>
            <person name="Pan Q."/>
            <person name="Jouanno E."/>
            <person name="Zahm M."/>
            <person name="Klopp C."/>
            <person name="Cabau C."/>
            <person name="Louis A."/>
            <person name="Berthelot C."/>
            <person name="Parey E."/>
            <person name="Roest Crollius H."/>
            <person name="Montfort J."/>
            <person name="Robinson-Rechavi M."/>
            <person name="Bouchez O."/>
            <person name="Lampietro C."/>
            <person name="Lopez Roques C."/>
            <person name="Donnadieu C."/>
            <person name="Postlethwait J."/>
            <person name="Bobe J."/>
            <person name="Dillon D."/>
            <person name="Chandos A."/>
            <person name="von Hippel F."/>
            <person name="Guiguen Y."/>
        </authorList>
    </citation>
    <scope>NUCLEOTIDE SEQUENCE</scope>
    <source>
        <strain evidence="1">YG-Jan2019</strain>
    </source>
</reference>
<name>A0ACC2GW00_DALPE</name>
<comment type="caution">
    <text evidence="1">The sequence shown here is derived from an EMBL/GenBank/DDBJ whole genome shotgun (WGS) entry which is preliminary data.</text>
</comment>
<dbReference type="EMBL" id="CM055735">
    <property type="protein sequence ID" value="KAJ8007640.1"/>
    <property type="molecule type" value="Genomic_DNA"/>
</dbReference>
<dbReference type="Proteomes" id="UP001157502">
    <property type="component" value="Chromosome 8"/>
</dbReference>
<keyword evidence="2" id="KW-1185">Reference proteome</keyword>
<evidence type="ECO:0000313" key="2">
    <source>
        <dbReference type="Proteomes" id="UP001157502"/>
    </source>
</evidence>
<protein>
    <submittedName>
        <fullName evidence="1">Uncharacterized protein</fullName>
    </submittedName>
</protein>
<accession>A0ACC2GW00</accession>
<organism evidence="1 2">
    <name type="scientific">Dallia pectoralis</name>
    <name type="common">Alaska blackfish</name>
    <dbReference type="NCBI Taxonomy" id="75939"/>
    <lineage>
        <taxon>Eukaryota</taxon>
        <taxon>Metazoa</taxon>
        <taxon>Chordata</taxon>
        <taxon>Craniata</taxon>
        <taxon>Vertebrata</taxon>
        <taxon>Euteleostomi</taxon>
        <taxon>Actinopterygii</taxon>
        <taxon>Neopterygii</taxon>
        <taxon>Teleostei</taxon>
        <taxon>Protacanthopterygii</taxon>
        <taxon>Esociformes</taxon>
        <taxon>Umbridae</taxon>
        <taxon>Dallia</taxon>
    </lineage>
</organism>
<gene>
    <name evidence="1" type="ORF">DPEC_G00096270</name>
</gene>
<sequence>MCAFNLRFMEFEVEVAAKEKSKVIQRPLSGTGVSGTQSEMKGQDGCMLSAERSHEVTASCSGEIKATVSASETDTKRTNRCKRTKEKRATKSGNGPRAPPAGQQVEVDVKVLEERALEDYIAVMEALDHARIGERLEFRGQNEDEREAGGSLLEYLNELCSQKDFVTKVEAVLNMEYLSSLLSSDPEAIDLLSHEVAQVGDGPHHHTDTVSLL</sequence>
<evidence type="ECO:0000313" key="1">
    <source>
        <dbReference type="EMBL" id="KAJ8007640.1"/>
    </source>
</evidence>